<dbReference type="KEGG" id="seri:SERIO_v1c06340"/>
<feature type="region of interest" description="Disordered" evidence="1">
    <location>
        <begin position="103"/>
        <end position="122"/>
    </location>
</feature>
<dbReference type="EMBL" id="CP011856">
    <property type="protein sequence ID" value="AKM54204.1"/>
    <property type="molecule type" value="Genomic_DNA"/>
</dbReference>
<feature type="compositionally biased region" description="Polar residues" evidence="1">
    <location>
        <begin position="113"/>
        <end position="122"/>
    </location>
</feature>
<feature type="compositionally biased region" description="Polar residues" evidence="1">
    <location>
        <begin position="203"/>
        <end position="218"/>
    </location>
</feature>
<keyword evidence="3" id="KW-1185">Reference proteome</keyword>
<evidence type="ECO:0000313" key="3">
    <source>
        <dbReference type="Proteomes" id="UP000035661"/>
    </source>
</evidence>
<accession>A0A0H3XL62</accession>
<dbReference type="RefSeq" id="WP_047791433.1">
    <property type="nucleotide sequence ID" value="NZ_CP011856.1"/>
</dbReference>
<proteinExistence type="predicted"/>
<dbReference type="Proteomes" id="UP000035661">
    <property type="component" value="Chromosome"/>
</dbReference>
<name>A0A0H3XL62_9MOLU</name>
<reference evidence="3" key="2">
    <citation type="submission" date="2015-06" db="EMBL/GenBank/DDBJ databases">
        <title>Complete genome sequence of Spiroplasma eriocheiris TDA-040725-5 (DSM 21848).</title>
        <authorList>
            <person name="Lo W.-S."/>
            <person name="Kuo C.-H."/>
        </authorList>
    </citation>
    <scope>NUCLEOTIDE SEQUENCE [LARGE SCALE GENOMIC DNA]</scope>
    <source>
        <strain evidence="3">TDA-040725-5</strain>
    </source>
</reference>
<organism evidence="2 3">
    <name type="scientific">Spiroplasma eriocheiris</name>
    <dbReference type="NCBI Taxonomy" id="315358"/>
    <lineage>
        <taxon>Bacteria</taxon>
        <taxon>Bacillati</taxon>
        <taxon>Mycoplasmatota</taxon>
        <taxon>Mollicutes</taxon>
        <taxon>Entomoplasmatales</taxon>
        <taxon>Spiroplasmataceae</taxon>
        <taxon>Spiroplasma</taxon>
    </lineage>
</organism>
<evidence type="ECO:0000313" key="2">
    <source>
        <dbReference type="EMBL" id="AKM54204.1"/>
    </source>
</evidence>
<gene>
    <name evidence="2" type="ORF">SERIO_v1c06340</name>
</gene>
<evidence type="ECO:0000256" key="1">
    <source>
        <dbReference type="SAM" id="MobiDB-lite"/>
    </source>
</evidence>
<sequence length="260" mass="28095">MGKPTFCPIHLKIHECSENTNRAISSANETKIKAKMSRMLNPTIATVESGNAEKGTIQYILQNAKKNNASLKSKLGLETEEGMSTGIDENDIKAKMARLRAAVTGQPAPVESNLDSNSPALNSSTSGLREIIDHAYQVNRHFNQNIANNQDDNNTLSATILADADLDQLNAEMTKKQSTPNKQKKAGSPASKSKSADKPSSQVVKTANNGKKTTTVKSTIDKKVPNNKKTAINKTVVLSIDEVEKLIEAAVNKAINKKNK</sequence>
<feature type="region of interest" description="Disordered" evidence="1">
    <location>
        <begin position="174"/>
        <end position="227"/>
    </location>
</feature>
<dbReference type="AlphaFoldDB" id="A0A0H3XL62"/>
<reference evidence="2 3" key="1">
    <citation type="journal article" date="2015" name="Genome Biol. Evol.">
        <title>Found and Lost: The Fates of Horizontally Acquired Genes in Arthropod-Symbiotic Spiroplasma.</title>
        <authorList>
            <person name="Lo W.S."/>
            <person name="Gasparich G.E."/>
            <person name="Kuo C.H."/>
        </authorList>
    </citation>
    <scope>NUCLEOTIDE SEQUENCE [LARGE SCALE GENOMIC DNA]</scope>
    <source>
        <strain evidence="3">TDA-040725-5</strain>
    </source>
</reference>
<feature type="compositionally biased region" description="Low complexity" evidence="1">
    <location>
        <begin position="186"/>
        <end position="202"/>
    </location>
</feature>
<protein>
    <submittedName>
        <fullName evidence="2">Uncharacterized protein</fullName>
    </submittedName>
</protein>
<dbReference type="PATRIC" id="fig|743698.3.peg.635"/>